<keyword evidence="2" id="KW-1133">Transmembrane helix</keyword>
<protein>
    <submittedName>
        <fullName evidence="3">Uncharacterized protein</fullName>
    </submittedName>
</protein>
<name>A0A2T7SZ91_9ACTN</name>
<dbReference type="Proteomes" id="UP000245992">
    <property type="component" value="Unassembled WGS sequence"/>
</dbReference>
<proteinExistence type="predicted"/>
<reference evidence="3 4" key="1">
    <citation type="submission" date="2013-12" db="EMBL/GenBank/DDBJ databases">
        <title>Annotated genome of Streptomyces scopuliridis.</title>
        <authorList>
            <person name="Olson J.B."/>
        </authorList>
    </citation>
    <scope>NUCLEOTIDE SEQUENCE [LARGE SCALE GENOMIC DNA]</scope>
    <source>
        <strain evidence="3 4">RB72</strain>
    </source>
</reference>
<accession>A0A2T7SZ91</accession>
<feature type="compositionally biased region" description="Pro residues" evidence="1">
    <location>
        <begin position="8"/>
        <end position="22"/>
    </location>
</feature>
<evidence type="ECO:0000313" key="3">
    <source>
        <dbReference type="EMBL" id="PVE08227.1"/>
    </source>
</evidence>
<evidence type="ECO:0000256" key="2">
    <source>
        <dbReference type="SAM" id="Phobius"/>
    </source>
</evidence>
<dbReference type="EMBL" id="AZSP01000258">
    <property type="protein sequence ID" value="PVE08227.1"/>
    <property type="molecule type" value="Genomic_DNA"/>
</dbReference>
<organism evidence="3 4">
    <name type="scientific">Streptomyces scopuliridis RB72</name>
    <dbReference type="NCBI Taxonomy" id="1440053"/>
    <lineage>
        <taxon>Bacteria</taxon>
        <taxon>Bacillati</taxon>
        <taxon>Actinomycetota</taxon>
        <taxon>Actinomycetes</taxon>
        <taxon>Kitasatosporales</taxon>
        <taxon>Streptomycetaceae</taxon>
        <taxon>Streptomyces</taxon>
    </lineage>
</organism>
<keyword evidence="4" id="KW-1185">Reference proteome</keyword>
<gene>
    <name evidence="3" type="ORF">Y717_17900</name>
</gene>
<dbReference type="OrthoDB" id="3851768at2"/>
<feature type="region of interest" description="Disordered" evidence="1">
    <location>
        <begin position="1"/>
        <end position="22"/>
    </location>
</feature>
<feature type="transmembrane region" description="Helical" evidence="2">
    <location>
        <begin position="46"/>
        <end position="67"/>
    </location>
</feature>
<evidence type="ECO:0000256" key="1">
    <source>
        <dbReference type="SAM" id="MobiDB-lite"/>
    </source>
</evidence>
<comment type="caution">
    <text evidence="3">The sequence shown here is derived from an EMBL/GenBank/DDBJ whole genome shotgun (WGS) entry which is preliminary data.</text>
</comment>
<sequence length="290" mass="30948">MTEQSPGPAEPGPAVLVPPPLPPMPPQPPVVHIPAPRPPRRVLRAVARWTAAVVVFAGLGTGAAYGISSMERSDVPGLATRDDGRWDYPRLSLPALPSGSPRPFTPGNTAEIHHADLRELLLPAPAGATGDKKLAGGWVSTEQYVSEYAEDRRAGLRPALRDYAVRHIAARGWTMPDGTSSRVYLLRFQSGAFAQAFKDMEIESGADAGAPLVRAPTTEIDEGWSEFARDAVEGTSAELFVEPAPYDGTQVRQAYVVAGDTLALIVHEKKGGAPAVPFRQTVILQNQLLG</sequence>
<keyword evidence="2" id="KW-0812">Transmembrane</keyword>
<dbReference type="AlphaFoldDB" id="A0A2T7SZ91"/>
<dbReference type="STRING" id="1440053.GCA_000718095_04439"/>
<keyword evidence="2" id="KW-0472">Membrane</keyword>
<evidence type="ECO:0000313" key="4">
    <source>
        <dbReference type="Proteomes" id="UP000245992"/>
    </source>
</evidence>
<dbReference type="RefSeq" id="WP_030353443.1">
    <property type="nucleotide sequence ID" value="NZ_AZSP01000258.1"/>
</dbReference>